<name>A0A8J5CMZ7_CHIOP</name>
<evidence type="ECO:0000313" key="2">
    <source>
        <dbReference type="EMBL" id="KAG0715546.1"/>
    </source>
</evidence>
<keyword evidence="3" id="KW-1185">Reference proteome</keyword>
<accession>A0A8J5CMZ7</accession>
<sequence length="165" mass="18273">MWVVMGSFLYAPGPVNLPLSVDGCLNATTITTNTTDITTTTFVSSTTLFGFEHSTNVPASSVNKTSLSFYCWLQGEEKPTYKPKPVTPYKTHLDDGCQIHHRNRLRQGKIGSQDEGSERDDEAPESRQLGRAGLRQPELSGRFHMRRHRLYLVGKNGSGGGRGRC</sequence>
<comment type="caution">
    <text evidence="2">The sequence shown here is derived from an EMBL/GenBank/DDBJ whole genome shotgun (WGS) entry which is preliminary data.</text>
</comment>
<dbReference type="AlphaFoldDB" id="A0A8J5CMZ7"/>
<reference evidence="2" key="1">
    <citation type="submission" date="2020-07" db="EMBL/GenBank/DDBJ databases">
        <title>The High-quality genome of the commercially important snow crab, Chionoecetes opilio.</title>
        <authorList>
            <person name="Jeong J.-H."/>
            <person name="Ryu S."/>
        </authorList>
    </citation>
    <scope>NUCLEOTIDE SEQUENCE</scope>
    <source>
        <strain evidence="2">MADBK_172401_WGS</strain>
        <tissue evidence="2">Digestive gland</tissue>
    </source>
</reference>
<dbReference type="EMBL" id="JACEEZ010019619">
    <property type="protein sequence ID" value="KAG0715546.1"/>
    <property type="molecule type" value="Genomic_DNA"/>
</dbReference>
<protein>
    <submittedName>
        <fullName evidence="2">Uncharacterized protein</fullName>
    </submittedName>
</protein>
<feature type="region of interest" description="Disordered" evidence="1">
    <location>
        <begin position="102"/>
        <end position="140"/>
    </location>
</feature>
<organism evidence="2 3">
    <name type="scientific">Chionoecetes opilio</name>
    <name type="common">Atlantic snow crab</name>
    <name type="synonym">Cancer opilio</name>
    <dbReference type="NCBI Taxonomy" id="41210"/>
    <lineage>
        <taxon>Eukaryota</taxon>
        <taxon>Metazoa</taxon>
        <taxon>Ecdysozoa</taxon>
        <taxon>Arthropoda</taxon>
        <taxon>Crustacea</taxon>
        <taxon>Multicrustacea</taxon>
        <taxon>Malacostraca</taxon>
        <taxon>Eumalacostraca</taxon>
        <taxon>Eucarida</taxon>
        <taxon>Decapoda</taxon>
        <taxon>Pleocyemata</taxon>
        <taxon>Brachyura</taxon>
        <taxon>Eubrachyura</taxon>
        <taxon>Majoidea</taxon>
        <taxon>Majidae</taxon>
        <taxon>Chionoecetes</taxon>
    </lineage>
</organism>
<evidence type="ECO:0000313" key="3">
    <source>
        <dbReference type="Proteomes" id="UP000770661"/>
    </source>
</evidence>
<proteinExistence type="predicted"/>
<dbReference type="Proteomes" id="UP000770661">
    <property type="component" value="Unassembled WGS sequence"/>
</dbReference>
<evidence type="ECO:0000256" key="1">
    <source>
        <dbReference type="SAM" id="MobiDB-lite"/>
    </source>
</evidence>
<gene>
    <name evidence="2" type="ORF">GWK47_011732</name>
</gene>